<proteinExistence type="predicted"/>
<dbReference type="RefSeq" id="WP_174137356.1">
    <property type="nucleotide sequence ID" value="NZ_JABUFE010000004.1"/>
</dbReference>
<dbReference type="Proteomes" id="UP000777935">
    <property type="component" value="Unassembled WGS sequence"/>
</dbReference>
<keyword evidence="2" id="KW-1185">Reference proteome</keyword>
<reference evidence="1 2" key="1">
    <citation type="submission" date="2020-06" db="EMBL/GenBank/DDBJ databases">
        <title>Sulfitobacter algicola sp. nov., isolated from green algae.</title>
        <authorList>
            <person name="Wang C."/>
        </authorList>
    </citation>
    <scope>NUCLEOTIDE SEQUENCE [LARGE SCALE GENOMIC DNA]</scope>
    <source>
        <strain evidence="1 2">1151</strain>
    </source>
</reference>
<comment type="caution">
    <text evidence="1">The sequence shown here is derived from an EMBL/GenBank/DDBJ whole genome shotgun (WGS) entry which is preliminary data.</text>
</comment>
<protein>
    <recommendedName>
        <fullName evidence="3">Glycosyl transferase family 2</fullName>
    </recommendedName>
</protein>
<evidence type="ECO:0000313" key="1">
    <source>
        <dbReference type="EMBL" id="NSX54871.1"/>
    </source>
</evidence>
<sequence length="362" mass="41290">MTRSKTYPTLASCSAAGSGLARESDVPKAFWGPNYEAEFDHDTLWYDAIGMADRVRLVCPKLLNLEAIFKTGQVFVDGWPVRPRIRRYRRHDLVDLPWKGPKPEIEVRYGDWVGQSMVNPAVPDRLAGLNVHVAISKNNDLQWLADFARFHIQHHDLQAMVLMDNGSDRYGLDEIGAVLRQTGLQDVIVLDVPFPYGPRGVKKMKRKNKYLQTAMLNALRFRFLGQARAVLQCDIDELVWAGGKSVFDAAVAHPLGYVQFPGEWRYPKDGTRHGAHRYRLEGRDGCPTKYCIVPGGPMRRFSWDIHRLERLAFGQFLTSKRAEYWHCAGISTNWKGWNRLNNQDKANLDPVADQALKAVDWT</sequence>
<accession>A0ABX2IPQ1</accession>
<evidence type="ECO:0000313" key="2">
    <source>
        <dbReference type="Proteomes" id="UP000777935"/>
    </source>
</evidence>
<name>A0ABX2IPQ1_9RHOB</name>
<organism evidence="1 2">
    <name type="scientific">Parasulfitobacter algicola</name>
    <dbReference type="NCBI Taxonomy" id="2614809"/>
    <lineage>
        <taxon>Bacteria</taxon>
        <taxon>Pseudomonadati</taxon>
        <taxon>Pseudomonadota</taxon>
        <taxon>Alphaproteobacteria</taxon>
        <taxon>Rhodobacterales</taxon>
        <taxon>Roseobacteraceae</taxon>
        <taxon>Parasulfitobacter</taxon>
    </lineage>
</organism>
<dbReference type="EMBL" id="JABUFE010000004">
    <property type="protein sequence ID" value="NSX54871.1"/>
    <property type="molecule type" value="Genomic_DNA"/>
</dbReference>
<gene>
    <name evidence="1" type="ORF">HRQ87_08670</name>
</gene>
<evidence type="ECO:0008006" key="3">
    <source>
        <dbReference type="Google" id="ProtNLM"/>
    </source>
</evidence>